<dbReference type="PANTHER" id="PTHR36045">
    <property type="entry name" value="OS04G0558500 PROTEIN"/>
    <property type="match status" value="1"/>
</dbReference>
<evidence type="ECO:0000313" key="3">
    <source>
        <dbReference type="Proteomes" id="UP001054252"/>
    </source>
</evidence>
<sequence length="156" mass="17221">MGLSNGPCPVDTDAVIRCSGSEPQPESKEDLEELESDLPKMAQKILEYRATLQDELKATLATVLSVQRPILPGMDPGPSEERNPDSRQVESSSENSMADGEKRTTEKIVLVEDKVSANVTALQIVLKRLRECISRMEKLDSCNGIIHPAFRKIKNS</sequence>
<evidence type="ECO:0000313" key="2">
    <source>
        <dbReference type="EMBL" id="GKU88165.1"/>
    </source>
</evidence>
<protein>
    <submittedName>
        <fullName evidence="2">Uncharacterized protein</fullName>
    </submittedName>
</protein>
<comment type="caution">
    <text evidence="2">The sequence shown here is derived from an EMBL/GenBank/DDBJ whole genome shotgun (WGS) entry which is preliminary data.</text>
</comment>
<accession>A0AAV5HT33</accession>
<evidence type="ECO:0000256" key="1">
    <source>
        <dbReference type="SAM" id="MobiDB-lite"/>
    </source>
</evidence>
<feature type="compositionally biased region" description="Basic and acidic residues" evidence="1">
    <location>
        <begin position="79"/>
        <end position="88"/>
    </location>
</feature>
<organism evidence="2 3">
    <name type="scientific">Rubroshorea leprosula</name>
    <dbReference type="NCBI Taxonomy" id="152421"/>
    <lineage>
        <taxon>Eukaryota</taxon>
        <taxon>Viridiplantae</taxon>
        <taxon>Streptophyta</taxon>
        <taxon>Embryophyta</taxon>
        <taxon>Tracheophyta</taxon>
        <taxon>Spermatophyta</taxon>
        <taxon>Magnoliopsida</taxon>
        <taxon>eudicotyledons</taxon>
        <taxon>Gunneridae</taxon>
        <taxon>Pentapetalae</taxon>
        <taxon>rosids</taxon>
        <taxon>malvids</taxon>
        <taxon>Malvales</taxon>
        <taxon>Dipterocarpaceae</taxon>
        <taxon>Rubroshorea</taxon>
    </lineage>
</organism>
<proteinExistence type="predicted"/>
<feature type="region of interest" description="Disordered" evidence="1">
    <location>
        <begin position="67"/>
        <end position="105"/>
    </location>
</feature>
<keyword evidence="3" id="KW-1185">Reference proteome</keyword>
<gene>
    <name evidence="2" type="ORF">SLEP1_g2461</name>
</gene>
<dbReference type="EMBL" id="BPVZ01000002">
    <property type="protein sequence ID" value="GKU88165.1"/>
    <property type="molecule type" value="Genomic_DNA"/>
</dbReference>
<feature type="region of interest" description="Disordered" evidence="1">
    <location>
        <begin position="1"/>
        <end position="36"/>
    </location>
</feature>
<dbReference type="PANTHER" id="PTHR36045:SF2">
    <property type="entry name" value="OS04G0558500 PROTEIN"/>
    <property type="match status" value="1"/>
</dbReference>
<reference evidence="2 3" key="1">
    <citation type="journal article" date="2021" name="Commun. Biol.">
        <title>The genome of Shorea leprosula (Dipterocarpaceae) highlights the ecological relevance of drought in aseasonal tropical rainforests.</title>
        <authorList>
            <person name="Ng K.K.S."/>
            <person name="Kobayashi M.J."/>
            <person name="Fawcett J.A."/>
            <person name="Hatakeyama M."/>
            <person name="Paape T."/>
            <person name="Ng C.H."/>
            <person name="Ang C.C."/>
            <person name="Tnah L.H."/>
            <person name="Lee C.T."/>
            <person name="Nishiyama T."/>
            <person name="Sese J."/>
            <person name="O'Brien M.J."/>
            <person name="Copetti D."/>
            <person name="Mohd Noor M.I."/>
            <person name="Ong R.C."/>
            <person name="Putra M."/>
            <person name="Sireger I.Z."/>
            <person name="Indrioko S."/>
            <person name="Kosugi Y."/>
            <person name="Izuno A."/>
            <person name="Isagi Y."/>
            <person name="Lee S.L."/>
            <person name="Shimizu K.K."/>
        </authorList>
    </citation>
    <scope>NUCLEOTIDE SEQUENCE [LARGE SCALE GENOMIC DNA]</scope>
    <source>
        <strain evidence="2">214</strain>
    </source>
</reference>
<dbReference type="Proteomes" id="UP001054252">
    <property type="component" value="Unassembled WGS sequence"/>
</dbReference>
<name>A0AAV5HT33_9ROSI</name>
<dbReference type="AlphaFoldDB" id="A0AAV5HT33"/>